<keyword evidence="3" id="KW-1185">Reference proteome</keyword>
<feature type="transmembrane region" description="Helical" evidence="1">
    <location>
        <begin position="47"/>
        <end position="70"/>
    </location>
</feature>
<reference evidence="2 3" key="1">
    <citation type="submission" date="2017-05" db="EMBL/GenBank/DDBJ databases">
        <title>The draft genome of the hyperthermophilic archaeon 'Pyrodictium delaneyi strain Hulk', an iron and nitrate reducer, reveals the capacity for sulfate reduction.</title>
        <authorList>
            <person name="Demey L.M."/>
            <person name="Miller C."/>
            <person name="Manzella M."/>
            <person name="Reguera G."/>
            <person name="Kashefi K."/>
        </authorList>
    </citation>
    <scope>NUCLEOTIDE SEQUENCE [LARGE SCALE GENOMIC DNA]</scope>
    <source>
        <strain evidence="2 3">Hulk</strain>
    </source>
</reference>
<organism evidence="2 3">
    <name type="scientific">Pyrodictium delaneyi</name>
    <dbReference type="NCBI Taxonomy" id="1273541"/>
    <lineage>
        <taxon>Archaea</taxon>
        <taxon>Thermoproteota</taxon>
        <taxon>Thermoprotei</taxon>
        <taxon>Desulfurococcales</taxon>
        <taxon>Pyrodictiaceae</taxon>
        <taxon>Pyrodictium</taxon>
    </lineage>
</organism>
<keyword evidence="1" id="KW-1133">Transmembrane helix</keyword>
<comment type="caution">
    <text evidence="2">The sequence shown here is derived from an EMBL/GenBank/DDBJ whole genome shotgun (WGS) entry which is preliminary data.</text>
</comment>
<name>A0A211YMM9_9CREN</name>
<gene>
    <name evidence="2" type="ORF">Pdsh_06985</name>
</gene>
<accession>A0A211YMM9</accession>
<sequence>MQLWRLRIPRIAPVVALLSLAQTDTNTTNMTTVTVTTTVTLTPEHHYTLSIDANTVWMVVLGVIAGWLLYRLGKAII</sequence>
<dbReference type="RefSeq" id="WP_088171977.1">
    <property type="nucleotide sequence ID" value="NZ_CP013011.1"/>
</dbReference>
<dbReference type="EMBL" id="NCQP01000006">
    <property type="protein sequence ID" value="OWJ54229.1"/>
    <property type="molecule type" value="Genomic_DNA"/>
</dbReference>
<evidence type="ECO:0000313" key="3">
    <source>
        <dbReference type="Proteomes" id="UP000196694"/>
    </source>
</evidence>
<evidence type="ECO:0000313" key="2">
    <source>
        <dbReference type="EMBL" id="OWJ54229.1"/>
    </source>
</evidence>
<dbReference type="AlphaFoldDB" id="A0A211YMM9"/>
<protein>
    <submittedName>
        <fullName evidence="2">Uncharacterized protein</fullName>
    </submittedName>
</protein>
<dbReference type="GeneID" id="26098413"/>
<dbReference type="Proteomes" id="UP000196694">
    <property type="component" value="Unassembled WGS sequence"/>
</dbReference>
<keyword evidence="1" id="KW-0472">Membrane</keyword>
<keyword evidence="1" id="KW-0812">Transmembrane</keyword>
<proteinExistence type="predicted"/>
<evidence type="ECO:0000256" key="1">
    <source>
        <dbReference type="SAM" id="Phobius"/>
    </source>
</evidence>